<dbReference type="InterPro" id="IPR011006">
    <property type="entry name" value="CheY-like_superfamily"/>
</dbReference>
<feature type="DNA-binding region" description="OmpR/PhoB-type" evidence="7">
    <location>
        <begin position="124"/>
        <end position="218"/>
    </location>
</feature>
<dbReference type="PROSITE" id="PS50110">
    <property type="entry name" value="RESPONSE_REGULATORY"/>
    <property type="match status" value="1"/>
</dbReference>
<gene>
    <name evidence="10" type="ORF">C8D95_105165</name>
</gene>
<dbReference type="Gene3D" id="3.40.50.2300">
    <property type="match status" value="1"/>
</dbReference>
<dbReference type="PROSITE" id="PS51755">
    <property type="entry name" value="OMPR_PHOB"/>
    <property type="match status" value="1"/>
</dbReference>
<organism evidence="10 11">
    <name type="scientific">Silicimonas algicola</name>
    <dbReference type="NCBI Taxonomy" id="1826607"/>
    <lineage>
        <taxon>Bacteria</taxon>
        <taxon>Pseudomonadati</taxon>
        <taxon>Pseudomonadota</taxon>
        <taxon>Alphaproteobacteria</taxon>
        <taxon>Rhodobacterales</taxon>
        <taxon>Paracoccaceae</taxon>
    </lineage>
</organism>
<dbReference type="GO" id="GO:0000156">
    <property type="term" value="F:phosphorelay response regulator activity"/>
    <property type="evidence" value="ECO:0007669"/>
    <property type="project" value="TreeGrafter"/>
</dbReference>
<keyword evidence="4 7" id="KW-0238">DNA-binding</keyword>
<dbReference type="FunFam" id="3.40.50.2300:FF:000002">
    <property type="entry name" value="DNA-binding response regulator PhoP"/>
    <property type="match status" value="1"/>
</dbReference>
<dbReference type="GO" id="GO:0006355">
    <property type="term" value="P:regulation of DNA-templated transcription"/>
    <property type="evidence" value="ECO:0007669"/>
    <property type="project" value="InterPro"/>
</dbReference>
<dbReference type="Pfam" id="PF00072">
    <property type="entry name" value="Response_reg"/>
    <property type="match status" value="1"/>
</dbReference>
<dbReference type="InterPro" id="IPR039420">
    <property type="entry name" value="WalR-like"/>
</dbReference>
<dbReference type="Gene3D" id="1.10.10.10">
    <property type="entry name" value="Winged helix-like DNA-binding domain superfamily/Winged helix DNA-binding domain"/>
    <property type="match status" value="1"/>
</dbReference>
<feature type="domain" description="OmpR/PhoB-type" evidence="9">
    <location>
        <begin position="124"/>
        <end position="218"/>
    </location>
</feature>
<protein>
    <submittedName>
        <fullName evidence="10">Two-component system OmpR family response regulator</fullName>
    </submittedName>
</protein>
<comment type="caution">
    <text evidence="10">The sequence shown here is derived from an EMBL/GenBank/DDBJ whole genome shotgun (WGS) entry which is preliminary data.</text>
</comment>
<dbReference type="CDD" id="cd00383">
    <property type="entry name" value="trans_reg_C"/>
    <property type="match status" value="1"/>
</dbReference>
<dbReference type="SMART" id="SM00448">
    <property type="entry name" value="REC"/>
    <property type="match status" value="1"/>
</dbReference>
<dbReference type="Pfam" id="PF00486">
    <property type="entry name" value="Trans_reg_C"/>
    <property type="match status" value="1"/>
</dbReference>
<dbReference type="InterPro" id="IPR036388">
    <property type="entry name" value="WH-like_DNA-bd_sf"/>
</dbReference>
<reference evidence="10 11" key="1">
    <citation type="submission" date="2018-05" db="EMBL/GenBank/DDBJ databases">
        <title>Genomic Encyclopedia of Type Strains, Phase IV (KMG-IV): sequencing the most valuable type-strain genomes for metagenomic binning, comparative biology and taxonomic classification.</title>
        <authorList>
            <person name="Goeker M."/>
        </authorList>
    </citation>
    <scope>NUCLEOTIDE SEQUENCE [LARGE SCALE GENOMIC DNA]</scope>
    <source>
        <strain evidence="10 11">DSM 103371</strain>
    </source>
</reference>
<accession>A0A316G597</accession>
<evidence type="ECO:0000256" key="1">
    <source>
        <dbReference type="ARBA" id="ARBA00022553"/>
    </source>
</evidence>
<dbReference type="SUPFAM" id="SSF52172">
    <property type="entry name" value="CheY-like"/>
    <property type="match status" value="1"/>
</dbReference>
<evidence type="ECO:0000313" key="10">
    <source>
        <dbReference type="EMBL" id="PWK56099.1"/>
    </source>
</evidence>
<dbReference type="Proteomes" id="UP000245390">
    <property type="component" value="Unassembled WGS sequence"/>
</dbReference>
<evidence type="ECO:0000259" key="8">
    <source>
        <dbReference type="PROSITE" id="PS50110"/>
    </source>
</evidence>
<dbReference type="PANTHER" id="PTHR48111">
    <property type="entry name" value="REGULATOR OF RPOS"/>
    <property type="match status" value="1"/>
</dbReference>
<name>A0A316G597_9RHOB</name>
<dbReference type="SUPFAM" id="SSF46894">
    <property type="entry name" value="C-terminal effector domain of the bipartite response regulators"/>
    <property type="match status" value="1"/>
</dbReference>
<keyword evidence="1 6" id="KW-0597">Phosphoprotein</keyword>
<evidence type="ECO:0000256" key="7">
    <source>
        <dbReference type="PROSITE-ProRule" id="PRU01091"/>
    </source>
</evidence>
<keyword evidence="2" id="KW-0902">Two-component regulatory system</keyword>
<evidence type="ECO:0000259" key="9">
    <source>
        <dbReference type="PROSITE" id="PS51755"/>
    </source>
</evidence>
<dbReference type="CDD" id="cd19934">
    <property type="entry name" value="REC_OmpR_EcPhoP-like"/>
    <property type="match status" value="1"/>
</dbReference>
<keyword evidence="11" id="KW-1185">Reference proteome</keyword>
<evidence type="ECO:0000256" key="4">
    <source>
        <dbReference type="ARBA" id="ARBA00023125"/>
    </source>
</evidence>
<dbReference type="RefSeq" id="WP_109759527.1">
    <property type="nucleotide sequence ID" value="NZ_CP034588.1"/>
</dbReference>
<feature type="domain" description="Response regulatory" evidence="8">
    <location>
        <begin position="2"/>
        <end position="116"/>
    </location>
</feature>
<proteinExistence type="predicted"/>
<evidence type="ECO:0000256" key="2">
    <source>
        <dbReference type="ARBA" id="ARBA00023012"/>
    </source>
</evidence>
<dbReference type="InterPro" id="IPR001867">
    <property type="entry name" value="OmpR/PhoB-type_DNA-bd"/>
</dbReference>
<dbReference type="InterPro" id="IPR001789">
    <property type="entry name" value="Sig_transdc_resp-reg_receiver"/>
</dbReference>
<keyword evidence="3" id="KW-0805">Transcription regulation</keyword>
<dbReference type="KEGG" id="salo:EF888_17780"/>
<dbReference type="GO" id="GO:0000976">
    <property type="term" value="F:transcription cis-regulatory region binding"/>
    <property type="evidence" value="ECO:0007669"/>
    <property type="project" value="TreeGrafter"/>
</dbReference>
<evidence type="ECO:0000256" key="5">
    <source>
        <dbReference type="ARBA" id="ARBA00023163"/>
    </source>
</evidence>
<feature type="modified residue" description="4-aspartylphosphate" evidence="6">
    <location>
        <position position="51"/>
    </location>
</feature>
<evidence type="ECO:0000313" key="11">
    <source>
        <dbReference type="Proteomes" id="UP000245390"/>
    </source>
</evidence>
<dbReference type="Gene3D" id="6.10.250.690">
    <property type="match status" value="1"/>
</dbReference>
<dbReference type="GO" id="GO:0005829">
    <property type="term" value="C:cytosol"/>
    <property type="evidence" value="ECO:0007669"/>
    <property type="project" value="TreeGrafter"/>
</dbReference>
<keyword evidence="5" id="KW-0804">Transcription</keyword>
<dbReference type="GO" id="GO:0032993">
    <property type="term" value="C:protein-DNA complex"/>
    <property type="evidence" value="ECO:0007669"/>
    <property type="project" value="TreeGrafter"/>
</dbReference>
<dbReference type="PANTHER" id="PTHR48111:SF37">
    <property type="entry name" value="RESPONSE REGULATOR PROTEIN CARR"/>
    <property type="match status" value="1"/>
</dbReference>
<dbReference type="InterPro" id="IPR016032">
    <property type="entry name" value="Sig_transdc_resp-reg_C-effctor"/>
</dbReference>
<evidence type="ECO:0000256" key="3">
    <source>
        <dbReference type="ARBA" id="ARBA00023015"/>
    </source>
</evidence>
<dbReference type="SMART" id="SM00862">
    <property type="entry name" value="Trans_reg_C"/>
    <property type="match status" value="1"/>
</dbReference>
<sequence length="219" mass="24175">MRILLAEDDAVLSAQIKGALCEEGRAVDTASTGEEALYLGANEPYDVVILDIGLPERDGISVLKSWRQDKIDTPVLILTARNSWSDRVDGLDAGADDYLSKPFHLPELSARVRAMLRRRAGVASPVFEKGPVTLDTRTNRVTVNGETVSLTAGELAVLSYLFHRAGRNVSRTELSEHIYEYDGDKDSNTIAVFVNRLRNKLGRDMIVTSRGHGYMIEVD</sequence>
<dbReference type="AlphaFoldDB" id="A0A316G597"/>
<evidence type="ECO:0000256" key="6">
    <source>
        <dbReference type="PROSITE-ProRule" id="PRU00169"/>
    </source>
</evidence>
<dbReference type="OrthoDB" id="9802426at2"/>
<dbReference type="EMBL" id="QGGV01000005">
    <property type="protein sequence ID" value="PWK56099.1"/>
    <property type="molecule type" value="Genomic_DNA"/>
</dbReference>